<evidence type="ECO:0000313" key="1">
    <source>
        <dbReference type="EMBL" id="WOB10309.1"/>
    </source>
</evidence>
<accession>A0ABZ0CZD0</accession>
<protein>
    <submittedName>
        <fullName evidence="1">Uncharacterized protein</fullName>
    </submittedName>
</protein>
<proteinExistence type="predicted"/>
<name>A0ABZ0CZD0_9BURK</name>
<evidence type="ECO:0000313" key="2">
    <source>
        <dbReference type="Proteomes" id="UP001303946"/>
    </source>
</evidence>
<reference evidence="1 2" key="1">
    <citation type="submission" date="2023-10" db="EMBL/GenBank/DDBJ databases">
        <title>Bacteria for the degradation of biodegradable plastic PBAT(Polybutylene adipate terephthalate).</title>
        <authorList>
            <person name="Weon H.-Y."/>
            <person name="Yeon J."/>
        </authorList>
    </citation>
    <scope>NUCLEOTIDE SEQUENCE [LARGE SCALE GENOMIC DNA]</scope>
    <source>
        <strain evidence="1 2">SBD 7-3</strain>
    </source>
</reference>
<dbReference type="RefSeq" id="WP_316703216.1">
    <property type="nucleotide sequence ID" value="NZ_CP136336.1"/>
</dbReference>
<gene>
    <name evidence="1" type="ORF">RXV79_09655</name>
</gene>
<dbReference type="EMBL" id="CP136336">
    <property type="protein sequence ID" value="WOB10309.1"/>
    <property type="molecule type" value="Genomic_DNA"/>
</dbReference>
<sequence length="69" mass="7701">MTTASAWMKTSDVRHEVRRTGTGEWTGVSWTDSSWELAHGLEVVEDLPPDVWPPEFPPGQLPLASPQEN</sequence>
<organism evidence="1 2">
    <name type="scientific">Piscinibacter gummiphilus</name>
    <dbReference type="NCBI Taxonomy" id="946333"/>
    <lineage>
        <taxon>Bacteria</taxon>
        <taxon>Pseudomonadati</taxon>
        <taxon>Pseudomonadota</taxon>
        <taxon>Betaproteobacteria</taxon>
        <taxon>Burkholderiales</taxon>
        <taxon>Sphaerotilaceae</taxon>
        <taxon>Piscinibacter</taxon>
    </lineage>
</organism>
<keyword evidence="2" id="KW-1185">Reference proteome</keyword>
<dbReference type="Proteomes" id="UP001303946">
    <property type="component" value="Chromosome"/>
</dbReference>